<dbReference type="GO" id="GO:0005694">
    <property type="term" value="C:chromosome"/>
    <property type="evidence" value="ECO:0007669"/>
    <property type="project" value="UniProtKB-SubCell"/>
</dbReference>
<dbReference type="PROSITE" id="PS50867">
    <property type="entry name" value="PRE_SET"/>
    <property type="match status" value="1"/>
</dbReference>
<keyword evidence="10" id="KW-1185">Reference proteome</keyword>
<dbReference type="SMART" id="SM00468">
    <property type="entry name" value="PreSET"/>
    <property type="match status" value="1"/>
</dbReference>
<evidence type="ECO:0000256" key="1">
    <source>
        <dbReference type="ARBA" id="ARBA00004286"/>
    </source>
</evidence>
<dbReference type="AlphaFoldDB" id="A0A1Y1I272"/>
<dbReference type="GO" id="GO:0042054">
    <property type="term" value="F:histone methyltransferase activity"/>
    <property type="evidence" value="ECO:0000318"/>
    <property type="project" value="GO_Central"/>
</dbReference>
<dbReference type="OMA" id="VIRGHNC"/>
<dbReference type="PANTHER" id="PTHR45660">
    <property type="entry name" value="HISTONE-LYSINE N-METHYLTRANSFERASE SETMAR"/>
    <property type="match status" value="1"/>
</dbReference>
<feature type="region of interest" description="Disordered" evidence="5">
    <location>
        <begin position="72"/>
        <end position="104"/>
    </location>
</feature>
<feature type="compositionally biased region" description="Polar residues" evidence="5">
    <location>
        <begin position="118"/>
        <end position="128"/>
    </location>
</feature>
<dbReference type="GO" id="GO:0003690">
    <property type="term" value="F:double-stranded DNA binding"/>
    <property type="evidence" value="ECO:0000318"/>
    <property type="project" value="GO_Central"/>
</dbReference>
<sequence>MAAQVLALRKQHETPLSMTALAGSAMRYSQKDLSLRGPCIVYAIHRVVVMAVPGEAGDAELALRLHQELSGLPTRRRRSPSQRDGNCDSPSADVSPSGSGAPLESIFKKPRLEVNDSAQAGSLSSDGEPTNGGEDEEPLPERGSGTWITRRQRSPVIPDSAQVGWVKKSCSEPSAPSNAAPLQGADRGKPSEAEPNLGSAPPDLEQEAAARVRKALAVYNHERLHQVVKEEERVKADGGTKRPDLKTLQAMRKRKQILHDGKKVIGHFPGVKVGDSFYERAQLSALRLHTPPVAGIDTLAADKSPYGTSIATSIVLAGGYEDDVDKGETFTYTGAGGNNIKGNRRQGDHQKLEGVNQALANSGRLGVPVRVFRGFEETSGNTKVRVFTYDGLYLCVNNWIQRGISGFDVVKFEMQRQGGQPPLSSQQVYFVGQRGSLPKTMKAADRPGLISTDISGGRDTIPVCMVNDLDKEDAVGAPAFEYIARMDHRQEEGPACKCTNPGDCSDPNKCACARRNDFGFPYVEGGRLQQTGQGVVYECGPSCGCGDNCPSRVVQKGLSHRLEVFKTRNRGFGVRSWDFIQVGSFICEYTGQILTDAQAHECDDDSYLFNIDPTTDGFVGEEFGAEASISKLPQVEYSIDALRAGNVARFVNHSCTPNAVVQSVLFDHHNPSLSHIALFAYDNIPPGREITYDYNYKVGTVIGVDNEEKVLDCLCGNKPPICKGRLY</sequence>
<dbReference type="Pfam" id="PF00856">
    <property type="entry name" value="SET"/>
    <property type="match status" value="1"/>
</dbReference>
<keyword evidence="9" id="KW-0489">Methyltransferase</keyword>
<dbReference type="Pfam" id="PF02182">
    <property type="entry name" value="SAD_SRA"/>
    <property type="match status" value="1"/>
</dbReference>
<comment type="subcellular location">
    <subcellularLocation>
        <location evidence="1">Chromosome</location>
    </subcellularLocation>
    <subcellularLocation>
        <location evidence="4">Nucleus</location>
    </subcellularLocation>
</comment>
<dbReference type="InterPro" id="IPR051357">
    <property type="entry name" value="H3K9_HMTase_SUVAR3-9"/>
</dbReference>
<feature type="region of interest" description="Disordered" evidence="5">
    <location>
        <begin position="118"/>
        <end position="202"/>
    </location>
</feature>
<dbReference type="EMBL" id="DF237166">
    <property type="protein sequence ID" value="GAQ85014.1"/>
    <property type="molecule type" value="Genomic_DNA"/>
</dbReference>
<protein>
    <submittedName>
        <fullName evidence="9">Putative histone H3 (Lys9) methyltransferase SUV39H1</fullName>
    </submittedName>
</protein>
<dbReference type="SMART" id="SM00466">
    <property type="entry name" value="SRA"/>
    <property type="match status" value="1"/>
</dbReference>
<dbReference type="STRING" id="105231.A0A1Y1I272"/>
<evidence type="ECO:0000256" key="4">
    <source>
        <dbReference type="PROSITE-ProRule" id="PRU00358"/>
    </source>
</evidence>
<dbReference type="Proteomes" id="UP000054558">
    <property type="component" value="Unassembled WGS sequence"/>
</dbReference>
<dbReference type="InterPro" id="IPR036987">
    <property type="entry name" value="SRA-YDG_sf"/>
</dbReference>
<evidence type="ECO:0000256" key="3">
    <source>
        <dbReference type="ARBA" id="ARBA00023242"/>
    </source>
</evidence>
<dbReference type="PANTHER" id="PTHR45660:SF13">
    <property type="entry name" value="HISTONE-LYSINE N-METHYLTRANSFERASE SETMAR"/>
    <property type="match status" value="1"/>
</dbReference>
<dbReference type="Pfam" id="PF05033">
    <property type="entry name" value="Pre-SET"/>
    <property type="match status" value="1"/>
</dbReference>
<dbReference type="InterPro" id="IPR001214">
    <property type="entry name" value="SET_dom"/>
</dbReference>
<keyword evidence="2" id="KW-0158">Chromosome</keyword>
<dbReference type="Gene3D" id="2.170.270.10">
    <property type="entry name" value="SET domain"/>
    <property type="match status" value="1"/>
</dbReference>
<dbReference type="PROSITE" id="PS51015">
    <property type="entry name" value="YDG"/>
    <property type="match status" value="1"/>
</dbReference>
<dbReference type="Gene3D" id="2.30.280.10">
    <property type="entry name" value="SRA-YDG"/>
    <property type="match status" value="1"/>
</dbReference>
<feature type="domain" description="YDG" evidence="8">
    <location>
        <begin position="266"/>
        <end position="416"/>
    </location>
</feature>
<keyword evidence="9" id="KW-0808">Transferase</keyword>
<dbReference type="SUPFAM" id="SSF88697">
    <property type="entry name" value="PUA domain-like"/>
    <property type="match status" value="1"/>
</dbReference>
<evidence type="ECO:0000259" key="8">
    <source>
        <dbReference type="PROSITE" id="PS51015"/>
    </source>
</evidence>
<keyword evidence="3 4" id="KW-0539">Nucleus</keyword>
<reference evidence="9 10" key="1">
    <citation type="journal article" date="2014" name="Nat. Commun.">
        <title>Klebsormidium flaccidum genome reveals primary factors for plant terrestrial adaptation.</title>
        <authorList>
            <person name="Hori K."/>
            <person name="Maruyama F."/>
            <person name="Fujisawa T."/>
            <person name="Togashi T."/>
            <person name="Yamamoto N."/>
            <person name="Seo M."/>
            <person name="Sato S."/>
            <person name="Yamada T."/>
            <person name="Mori H."/>
            <person name="Tajima N."/>
            <person name="Moriyama T."/>
            <person name="Ikeuchi M."/>
            <person name="Watanabe M."/>
            <person name="Wada H."/>
            <person name="Kobayashi K."/>
            <person name="Saito M."/>
            <person name="Masuda T."/>
            <person name="Sasaki-Sekimoto Y."/>
            <person name="Mashiguchi K."/>
            <person name="Awai K."/>
            <person name="Shimojima M."/>
            <person name="Masuda S."/>
            <person name="Iwai M."/>
            <person name="Nobusawa T."/>
            <person name="Narise T."/>
            <person name="Kondo S."/>
            <person name="Saito H."/>
            <person name="Sato R."/>
            <person name="Murakawa M."/>
            <person name="Ihara Y."/>
            <person name="Oshima-Yamada Y."/>
            <person name="Ohtaka K."/>
            <person name="Satoh M."/>
            <person name="Sonobe K."/>
            <person name="Ishii M."/>
            <person name="Ohtani R."/>
            <person name="Kanamori-Sato M."/>
            <person name="Honoki R."/>
            <person name="Miyazaki D."/>
            <person name="Mochizuki H."/>
            <person name="Umetsu J."/>
            <person name="Higashi K."/>
            <person name="Shibata D."/>
            <person name="Kamiya Y."/>
            <person name="Sato N."/>
            <person name="Nakamura Y."/>
            <person name="Tabata S."/>
            <person name="Ida S."/>
            <person name="Kurokawa K."/>
            <person name="Ohta H."/>
        </authorList>
    </citation>
    <scope>NUCLEOTIDE SEQUENCE [LARGE SCALE GENOMIC DNA]</scope>
    <source>
        <strain evidence="9 10">NIES-2285</strain>
    </source>
</reference>
<evidence type="ECO:0000256" key="5">
    <source>
        <dbReference type="SAM" id="MobiDB-lite"/>
    </source>
</evidence>
<accession>A0A1Y1I272</accession>
<evidence type="ECO:0000313" key="9">
    <source>
        <dbReference type="EMBL" id="GAQ85014.1"/>
    </source>
</evidence>
<dbReference type="PROSITE" id="PS50280">
    <property type="entry name" value="SET"/>
    <property type="match status" value="1"/>
</dbReference>
<organism evidence="9 10">
    <name type="scientific">Klebsormidium nitens</name>
    <name type="common">Green alga</name>
    <name type="synonym">Ulothrix nitens</name>
    <dbReference type="NCBI Taxonomy" id="105231"/>
    <lineage>
        <taxon>Eukaryota</taxon>
        <taxon>Viridiplantae</taxon>
        <taxon>Streptophyta</taxon>
        <taxon>Klebsormidiophyceae</taxon>
        <taxon>Klebsormidiales</taxon>
        <taxon>Klebsormidiaceae</taxon>
        <taxon>Klebsormidium</taxon>
    </lineage>
</organism>
<evidence type="ECO:0000313" key="10">
    <source>
        <dbReference type="Proteomes" id="UP000054558"/>
    </source>
</evidence>
<feature type="domain" description="Pre-SET" evidence="7">
    <location>
        <begin position="494"/>
        <end position="557"/>
    </location>
</feature>
<dbReference type="InterPro" id="IPR003105">
    <property type="entry name" value="SRA_YDG"/>
</dbReference>
<proteinExistence type="predicted"/>
<gene>
    <name evidence="9" type="ORF">KFL_002170080</name>
</gene>
<evidence type="ECO:0000256" key="2">
    <source>
        <dbReference type="ARBA" id="ARBA00022454"/>
    </source>
</evidence>
<dbReference type="GO" id="GO:0008270">
    <property type="term" value="F:zinc ion binding"/>
    <property type="evidence" value="ECO:0007669"/>
    <property type="project" value="InterPro"/>
</dbReference>
<dbReference type="GO" id="GO:0032259">
    <property type="term" value="P:methylation"/>
    <property type="evidence" value="ECO:0007669"/>
    <property type="project" value="UniProtKB-KW"/>
</dbReference>
<dbReference type="OrthoDB" id="5792673at2759"/>
<dbReference type="InterPro" id="IPR015947">
    <property type="entry name" value="PUA-like_sf"/>
</dbReference>
<dbReference type="InterPro" id="IPR046341">
    <property type="entry name" value="SET_dom_sf"/>
</dbReference>
<evidence type="ECO:0000259" key="7">
    <source>
        <dbReference type="PROSITE" id="PS50867"/>
    </source>
</evidence>
<feature type="domain" description="SET" evidence="6">
    <location>
        <begin position="560"/>
        <end position="695"/>
    </location>
</feature>
<feature type="compositionally biased region" description="Polar residues" evidence="5">
    <location>
        <begin position="82"/>
        <end position="98"/>
    </location>
</feature>
<name>A0A1Y1I272_KLENI</name>
<dbReference type="GO" id="GO:0005634">
    <property type="term" value="C:nucleus"/>
    <property type="evidence" value="ECO:0007669"/>
    <property type="project" value="UniProtKB-SubCell"/>
</dbReference>
<dbReference type="InterPro" id="IPR007728">
    <property type="entry name" value="Pre-SET_dom"/>
</dbReference>
<dbReference type="SUPFAM" id="SSF82199">
    <property type="entry name" value="SET domain"/>
    <property type="match status" value="1"/>
</dbReference>
<dbReference type="SMART" id="SM00317">
    <property type="entry name" value="SET"/>
    <property type="match status" value="1"/>
</dbReference>
<evidence type="ECO:0000259" key="6">
    <source>
        <dbReference type="PROSITE" id="PS50280"/>
    </source>
</evidence>